<dbReference type="EMBL" id="DXCX01000003">
    <property type="protein sequence ID" value="HIY72382.1"/>
    <property type="molecule type" value="Genomic_DNA"/>
</dbReference>
<feature type="chain" id="PRO_5039304988" evidence="1">
    <location>
        <begin position="22"/>
        <end position="266"/>
    </location>
</feature>
<evidence type="ECO:0000259" key="2">
    <source>
        <dbReference type="Pfam" id="PF07486"/>
    </source>
</evidence>
<keyword evidence="1" id="KW-0732">Signal</keyword>
<dbReference type="InterPro" id="IPR011105">
    <property type="entry name" value="Cell_wall_hydrolase_SleB"/>
</dbReference>
<dbReference type="InterPro" id="IPR042047">
    <property type="entry name" value="SleB_dom1"/>
</dbReference>
<reference evidence="4" key="1">
    <citation type="journal article" date="2021" name="PeerJ">
        <title>Extensive microbial diversity within the chicken gut microbiome revealed by metagenomics and culture.</title>
        <authorList>
            <person name="Gilroy R."/>
            <person name="Ravi A."/>
            <person name="Getino M."/>
            <person name="Pursley I."/>
            <person name="Horton D.L."/>
            <person name="Alikhan N.F."/>
            <person name="Baker D."/>
            <person name="Gharbi K."/>
            <person name="Hall N."/>
            <person name="Watson M."/>
            <person name="Adriaenssens E.M."/>
            <person name="Foster-Nyarko E."/>
            <person name="Jarju S."/>
            <person name="Secka A."/>
            <person name="Antonio M."/>
            <person name="Oren A."/>
            <person name="Chaudhuri R.R."/>
            <person name="La Ragione R."/>
            <person name="Hildebrand F."/>
            <person name="Pallen M.J."/>
        </authorList>
    </citation>
    <scope>NUCLEOTIDE SEQUENCE</scope>
    <source>
        <strain evidence="4">CHK33-7979</strain>
    </source>
</reference>
<evidence type="ECO:0000259" key="3">
    <source>
        <dbReference type="Pfam" id="PF07833"/>
    </source>
</evidence>
<dbReference type="InterPro" id="IPR036582">
    <property type="entry name" value="Mao_N_sf"/>
</dbReference>
<reference evidence="4" key="2">
    <citation type="submission" date="2021-04" db="EMBL/GenBank/DDBJ databases">
        <authorList>
            <person name="Gilroy R."/>
        </authorList>
    </citation>
    <scope>NUCLEOTIDE SEQUENCE</scope>
    <source>
        <strain evidence="4">CHK33-7979</strain>
    </source>
</reference>
<comment type="caution">
    <text evidence="4">The sequence shown here is derived from an EMBL/GenBank/DDBJ whole genome shotgun (WGS) entry which is preliminary data.</text>
</comment>
<gene>
    <name evidence="4" type="ORF">H9826_00195</name>
</gene>
<organism evidence="4 5">
    <name type="scientific">Candidatus Intestinimonas merdavium</name>
    <dbReference type="NCBI Taxonomy" id="2838622"/>
    <lineage>
        <taxon>Bacteria</taxon>
        <taxon>Bacillati</taxon>
        <taxon>Bacillota</taxon>
        <taxon>Clostridia</taxon>
        <taxon>Eubacteriales</taxon>
        <taxon>Intestinimonas</taxon>
    </lineage>
</organism>
<feature type="signal peptide" evidence="1">
    <location>
        <begin position="1"/>
        <end position="21"/>
    </location>
</feature>
<name>A0A9D1Z2X2_9FIRM</name>
<keyword evidence="4" id="KW-0378">Hydrolase</keyword>
<evidence type="ECO:0000313" key="5">
    <source>
        <dbReference type="Proteomes" id="UP000886824"/>
    </source>
</evidence>
<dbReference type="Proteomes" id="UP000886824">
    <property type="component" value="Unassembled WGS sequence"/>
</dbReference>
<evidence type="ECO:0000256" key="1">
    <source>
        <dbReference type="SAM" id="SignalP"/>
    </source>
</evidence>
<dbReference type="Pfam" id="PF07486">
    <property type="entry name" value="Hydrolase_2"/>
    <property type="match status" value="1"/>
</dbReference>
<evidence type="ECO:0000313" key="4">
    <source>
        <dbReference type="EMBL" id="HIY72382.1"/>
    </source>
</evidence>
<dbReference type="SUPFAM" id="SSF55383">
    <property type="entry name" value="Copper amine oxidase, domain N"/>
    <property type="match status" value="1"/>
</dbReference>
<feature type="domain" description="Cell wall hydrolase SleB" evidence="2">
    <location>
        <begin position="163"/>
        <end position="265"/>
    </location>
</feature>
<dbReference type="AlphaFoldDB" id="A0A9D1Z2X2"/>
<accession>A0A9D1Z2X2</accession>
<dbReference type="Gene3D" id="3.30.457.10">
    <property type="entry name" value="Copper amine oxidase-like, N-terminal domain"/>
    <property type="match status" value="1"/>
</dbReference>
<dbReference type="Pfam" id="PF07833">
    <property type="entry name" value="Cu_amine_oxidN1"/>
    <property type="match status" value="1"/>
</dbReference>
<sequence length="266" mass="28666">MKRLFLSLALSLSLTLTPALAAGDLTVDGRAVDAAATVRNNTTYVSLRAVTQALQPDALILWTGDRALAEGEDFTLTAQPGALYLEVNGRALYIPQGVLLESGRTLVPVRVLAEALGAEVDWNSATGEVTVTSGDGDILTGAEVYDSNALYWLSRIISAESQGESLVGKLAVGNVILNRVDHADFPSTIYDVIFDSRWGGQFEPVRNGTVYNTPTQESVTAAKLVLEGAEVVGDSLYFLAPSLTSNHWIMNNRDYVATIGVHWFYR</sequence>
<dbReference type="GO" id="GO:0016787">
    <property type="term" value="F:hydrolase activity"/>
    <property type="evidence" value="ECO:0007669"/>
    <property type="project" value="UniProtKB-KW"/>
</dbReference>
<proteinExistence type="predicted"/>
<protein>
    <submittedName>
        <fullName evidence="4">Cell wall hydrolase</fullName>
    </submittedName>
</protein>
<dbReference type="Gene3D" id="1.10.10.2520">
    <property type="entry name" value="Cell wall hydrolase SleB, domain 1"/>
    <property type="match status" value="1"/>
</dbReference>
<dbReference type="InterPro" id="IPR012854">
    <property type="entry name" value="Cu_amine_oxidase-like_N"/>
</dbReference>
<feature type="domain" description="Copper amine oxidase-like N-terminal" evidence="3">
    <location>
        <begin position="27"/>
        <end position="130"/>
    </location>
</feature>